<dbReference type="InterPro" id="IPR013783">
    <property type="entry name" value="Ig-like_fold"/>
</dbReference>
<evidence type="ECO:0000313" key="2">
    <source>
        <dbReference type="EMBL" id="MCX2718512.1"/>
    </source>
</evidence>
<dbReference type="EMBL" id="JAPFQP010000001">
    <property type="protein sequence ID" value="MCX2718512.1"/>
    <property type="molecule type" value="Genomic_DNA"/>
</dbReference>
<evidence type="ECO:0000256" key="1">
    <source>
        <dbReference type="SAM" id="SignalP"/>
    </source>
</evidence>
<proteinExistence type="predicted"/>
<dbReference type="InterPro" id="IPR036179">
    <property type="entry name" value="Ig-like_dom_sf"/>
</dbReference>
<dbReference type="Gene3D" id="2.60.40.10">
    <property type="entry name" value="Immunoglobulins"/>
    <property type="match status" value="3"/>
</dbReference>
<protein>
    <submittedName>
        <fullName evidence="2">Gliding motility-associated C-terminal domain-containing protein</fullName>
    </submittedName>
</protein>
<accession>A0AAE3SMA3</accession>
<dbReference type="SUPFAM" id="SSF48726">
    <property type="entry name" value="Immunoglobulin"/>
    <property type="match status" value="2"/>
</dbReference>
<organism evidence="2 3">
    <name type="scientific">Lentiprolixibacter aurantiacus</name>
    <dbReference type="NCBI Taxonomy" id="2993939"/>
    <lineage>
        <taxon>Bacteria</taxon>
        <taxon>Pseudomonadati</taxon>
        <taxon>Bacteroidota</taxon>
        <taxon>Flavobacteriia</taxon>
        <taxon>Flavobacteriales</taxon>
        <taxon>Flavobacteriaceae</taxon>
        <taxon>Lentiprolixibacter</taxon>
    </lineage>
</organism>
<feature type="chain" id="PRO_5042224119" evidence="1">
    <location>
        <begin position="27"/>
        <end position="753"/>
    </location>
</feature>
<sequence>MKPQLRTSLTSILTAFAMLAFLAMEAQVLNAPVAAPNQTPPAGSSPWSQACASDSFNDYWVNFTWSPPLVNGDNEFILELSDPNGDFSSPVELARDGSKNTTFDFYFQFALPTDIRGEGYRMRVRSTSPALTSPASDPYPMYYISVNTGITIRPQGQADFGDGTAQVCDGNSITLEVYGLSNPDTYQYNWYRSGTPIADKGSSITVSQSGMYNVEIDYGSCSGSGNTLSNLIDVTVGSSLGIAINPPAKTSLCSGETADLVANITGAGLTYTWFKDGTAITSPTVDDDTYTVDASVAGFEGDYEVEVFGPGACVERSAAVTITNAGNFTVARDNPAELVVLPGFTETLSVSTDASSPTYQWYKDGVAVSGATSNTLVVGDADSGVYFARVSLSGGACTATSIDSETTTVAVPSSINATIAYASAYTECVNTDIVLEISTLTADISGGSTIDVTSQLISGISAQWKKDGVNVAGATSNSISLTDVSENGDYDVDIAISGYADTSNALSVRLLVNEVLTISSTSTTSCGPSEIITLSTTTSLAGETFSWYRDGADLGVSTETLDTTEPGTYQLVIDRNGCPLGSNELVISPLNPDLITLDSPDNVVFPEGTSRTVTASGGDSYRWLDQNNIEMSTSSSMTFSEEGSFLLVARIGNCEVSRAITVQYLDTFKVPNVVSANGDGINDLWVIPNSYSNQTDVNVIIYNDRGEEVLNVFNYQNNWPESSTSFPRQNMVFYYKIRNANEVLKQGTITIIR</sequence>
<reference evidence="2" key="1">
    <citation type="submission" date="2022-11" db="EMBL/GenBank/DDBJ databases">
        <title>The characterization of three novel Bacteroidetes species and genomic analysis of their roles in tidal elemental geochemical cycles.</title>
        <authorList>
            <person name="Ma K.-J."/>
        </authorList>
    </citation>
    <scope>NUCLEOTIDE SEQUENCE</scope>
    <source>
        <strain evidence="2">M415</strain>
    </source>
</reference>
<dbReference type="RefSeq" id="WP_266010628.1">
    <property type="nucleotide sequence ID" value="NZ_JAPFQP010000001.1"/>
</dbReference>
<name>A0AAE3SMA3_9FLAO</name>
<gene>
    <name evidence="2" type="ORF">OO016_02760</name>
</gene>
<evidence type="ECO:0000313" key="3">
    <source>
        <dbReference type="Proteomes" id="UP001207116"/>
    </source>
</evidence>
<dbReference type="Pfam" id="PF13585">
    <property type="entry name" value="CHU_C"/>
    <property type="match status" value="1"/>
</dbReference>
<feature type="signal peptide" evidence="1">
    <location>
        <begin position="1"/>
        <end position="26"/>
    </location>
</feature>
<dbReference type="AlphaFoldDB" id="A0AAE3SMA3"/>
<comment type="caution">
    <text evidence="2">The sequence shown here is derived from an EMBL/GenBank/DDBJ whole genome shotgun (WGS) entry which is preliminary data.</text>
</comment>
<keyword evidence="1" id="KW-0732">Signal</keyword>
<dbReference type="Proteomes" id="UP001207116">
    <property type="component" value="Unassembled WGS sequence"/>
</dbReference>
<keyword evidence="3" id="KW-1185">Reference proteome</keyword>